<feature type="transmembrane region" description="Helical" evidence="1">
    <location>
        <begin position="41"/>
        <end position="61"/>
    </location>
</feature>
<evidence type="ECO:0000313" key="2">
    <source>
        <dbReference type="EMBL" id="MEV8463927.1"/>
    </source>
</evidence>
<name>A0ABV3KX91_STRGS</name>
<protein>
    <submittedName>
        <fullName evidence="2">Uncharacterized protein</fullName>
    </submittedName>
</protein>
<keyword evidence="3" id="KW-1185">Reference proteome</keyword>
<feature type="transmembrane region" description="Helical" evidence="1">
    <location>
        <begin position="6"/>
        <end position="29"/>
    </location>
</feature>
<comment type="caution">
    <text evidence="2">The sequence shown here is derived from an EMBL/GenBank/DDBJ whole genome shotgun (WGS) entry which is preliminary data.</text>
</comment>
<sequence length="101" mass="11243">MGWTVAGGMVFGVLLVALGVAALRTGWTLPWARGRVTRMRMYGWGAVLVGVNPVVQGLFYFRIAPDLSWNVRFFSMNALLFTGLLLIGVAQMRLPRRRTTD</sequence>
<keyword evidence="1" id="KW-0472">Membrane</keyword>
<proteinExistence type="predicted"/>
<keyword evidence="1" id="KW-0812">Transmembrane</keyword>
<feature type="transmembrane region" description="Helical" evidence="1">
    <location>
        <begin position="73"/>
        <end position="90"/>
    </location>
</feature>
<gene>
    <name evidence="2" type="ORF">AB0470_30825</name>
</gene>
<accession>A0ABV3KX91</accession>
<dbReference type="RefSeq" id="WP_162655435.1">
    <property type="nucleotide sequence ID" value="NZ_JBFAUJ010000018.1"/>
</dbReference>
<organism evidence="2 3">
    <name type="scientific">Streptomyces griseosporeus</name>
    <dbReference type="NCBI Taxonomy" id="1910"/>
    <lineage>
        <taxon>Bacteria</taxon>
        <taxon>Bacillati</taxon>
        <taxon>Actinomycetota</taxon>
        <taxon>Actinomycetes</taxon>
        <taxon>Kitasatosporales</taxon>
        <taxon>Streptomycetaceae</taxon>
        <taxon>Streptomyces</taxon>
    </lineage>
</organism>
<reference evidence="2 3" key="1">
    <citation type="submission" date="2024-06" db="EMBL/GenBank/DDBJ databases">
        <title>The Natural Products Discovery Center: Release of the First 8490 Sequenced Strains for Exploring Actinobacteria Biosynthetic Diversity.</title>
        <authorList>
            <person name="Kalkreuter E."/>
            <person name="Kautsar S.A."/>
            <person name="Yang D."/>
            <person name="Bader C.D."/>
            <person name="Teijaro C.N."/>
            <person name="Fluegel L."/>
            <person name="Davis C.M."/>
            <person name="Simpson J.R."/>
            <person name="Lauterbach L."/>
            <person name="Steele A.D."/>
            <person name="Gui C."/>
            <person name="Meng S."/>
            <person name="Li G."/>
            <person name="Viehrig K."/>
            <person name="Ye F."/>
            <person name="Su P."/>
            <person name="Kiefer A.F."/>
            <person name="Nichols A."/>
            <person name="Cepeda A.J."/>
            <person name="Yan W."/>
            <person name="Fan B."/>
            <person name="Jiang Y."/>
            <person name="Adhikari A."/>
            <person name="Zheng C.-J."/>
            <person name="Schuster L."/>
            <person name="Cowan T.M."/>
            <person name="Smanski M.J."/>
            <person name="Chevrette M.G."/>
            <person name="De Carvalho L.P.S."/>
            <person name="Shen B."/>
        </authorList>
    </citation>
    <scope>NUCLEOTIDE SEQUENCE [LARGE SCALE GENOMIC DNA]</scope>
    <source>
        <strain evidence="2 3">NPDC052360</strain>
    </source>
</reference>
<evidence type="ECO:0000256" key="1">
    <source>
        <dbReference type="SAM" id="Phobius"/>
    </source>
</evidence>
<evidence type="ECO:0000313" key="3">
    <source>
        <dbReference type="Proteomes" id="UP001553148"/>
    </source>
</evidence>
<dbReference type="Proteomes" id="UP001553148">
    <property type="component" value="Unassembled WGS sequence"/>
</dbReference>
<dbReference type="EMBL" id="JBFAUJ010000018">
    <property type="protein sequence ID" value="MEV8463927.1"/>
    <property type="molecule type" value="Genomic_DNA"/>
</dbReference>
<keyword evidence="1" id="KW-1133">Transmembrane helix</keyword>